<comment type="caution">
    <text evidence="8">The sequence shown here is derived from an EMBL/GenBank/DDBJ whole genome shotgun (WGS) entry which is preliminary data.</text>
</comment>
<keyword evidence="5" id="KW-0175">Coiled coil</keyword>
<organism evidence="8 9">
    <name type="scientific">Tegillarca granosa</name>
    <name type="common">Malaysian cockle</name>
    <name type="synonym">Anadara granosa</name>
    <dbReference type="NCBI Taxonomy" id="220873"/>
    <lineage>
        <taxon>Eukaryota</taxon>
        <taxon>Metazoa</taxon>
        <taxon>Spiralia</taxon>
        <taxon>Lophotrochozoa</taxon>
        <taxon>Mollusca</taxon>
        <taxon>Bivalvia</taxon>
        <taxon>Autobranchia</taxon>
        <taxon>Pteriomorphia</taxon>
        <taxon>Arcoida</taxon>
        <taxon>Arcoidea</taxon>
        <taxon>Arcidae</taxon>
        <taxon>Tegillarca</taxon>
    </lineage>
</organism>
<reference evidence="8 9" key="1">
    <citation type="submission" date="2022-12" db="EMBL/GenBank/DDBJ databases">
        <title>Chromosome-level genome of Tegillarca granosa.</title>
        <authorList>
            <person name="Kim J."/>
        </authorList>
    </citation>
    <scope>NUCLEOTIDE SEQUENCE [LARGE SCALE GENOMIC DNA]</scope>
    <source>
        <strain evidence="8">Teg-2019</strain>
        <tissue evidence="8">Adductor muscle</tissue>
    </source>
</reference>
<feature type="coiled-coil region" evidence="5">
    <location>
        <begin position="171"/>
        <end position="198"/>
    </location>
</feature>
<evidence type="ECO:0000259" key="7">
    <source>
        <dbReference type="Pfam" id="PF14656"/>
    </source>
</evidence>
<sequence>MSFRHGLPDKTRHGDSIYLSPNNNYAATTDSFGRVIMIDVDKGIAIRMWKGYRDAQLGWFQVKEDKHHNTHELSRVAQFLVIYAPRRGILEVWTAGNGPRVAAFNVSKWCRLVCPSYGMLGLNNVTSRGIKLQAFQCALIDPVGVIKTLDVPFHLALSVKDSKRARDLHLLKKLKILLKENIEESETLEANIKSLLLDMKIASITQQGIDRVLATKYLSVNCMQRILKTCIDQIAHKAEESLDIDSKLFVGHCQQQVSLLHTYDLICKAISDNKSVDRKEDITEMLTDKLGLSQSEATHVITQLEQFSLVNNSSKAEKKVRFYVEENMTPASFLECFHCPTHVTEQEPNKQGTFKLVNALSEEKRINLAQFLFHESIIGNASPRSVSVVLQDSNISPVLLMNLLVTYWLFTDDRSMDMALNLHHFIKIITSITDQSEVVVDHNGPSPWWQKIRDICSHSNNIKASYILAVTCKALAVNIFSSQTKAKDPDADTASSSDTEGATEWDSVAVDIEQWNLLVKQLEDVLALSCLLQMNPFELKGQDEPIKVSVSKLLDGGRGSISGLVASYVTRNNLHPSEMFKNYNMSDSTTETATEVKEVSDQSMLEKVQGQLEVLRQRFPHSLENDVLLSNCCWENVVLWNKDPESIKNLICAMEFLRLVQNALLRQGVGSMLWHMFIVKKFTAAAQLLEKVGKPPKDRLCRKDVGVGEGCMTDFVGAVCDLIDIMMEANCEANEVPVFNIEQVWHGIRGPASLVELAIDQKSTNYGLLKHHYHLSVLMHAVLSLNMKSVRVLSLFDSKGKNAFFCDLHHHPLLPNQNVDTTVSMIRKQVLSKIISCAVETIESTSPTKQSSEQKSSPLKRKSSAAIKWPALALELAKDFGLDIDFFKRHHVCELYSGAHDKLAEEVLLTVNDHEQMGVQLLNIAGQRVAHYLLVSHRSEGVDLLTKVPTTLSTWLKQLNASQLRCADVPVQDTAMLLQHVANNLPEGYSDYDLAISLVDLVQSLS</sequence>
<evidence type="ECO:0008006" key="10">
    <source>
        <dbReference type="Google" id="ProtNLM"/>
    </source>
</evidence>
<feature type="domain" description="Rab3GAP regulatory subunit C-terminal" evidence="7">
    <location>
        <begin position="400"/>
        <end position="986"/>
    </location>
</feature>
<dbReference type="Pfam" id="PF14656">
    <property type="entry name" value="RAB3GAP2_C"/>
    <property type="match status" value="1"/>
</dbReference>
<evidence type="ECO:0000259" key="6">
    <source>
        <dbReference type="Pfam" id="PF14655"/>
    </source>
</evidence>
<dbReference type="Pfam" id="PF14655">
    <property type="entry name" value="RAB3GAP2_N"/>
    <property type="match status" value="1"/>
</dbReference>
<evidence type="ECO:0000256" key="3">
    <source>
        <dbReference type="ARBA" id="ARBA00022468"/>
    </source>
</evidence>
<keyword evidence="9" id="KW-1185">Reference proteome</keyword>
<proteinExistence type="inferred from homology"/>
<comment type="similarity">
    <text evidence="2">Belongs to the Rab3-GAP regulatory subunit family.</text>
</comment>
<evidence type="ECO:0000256" key="1">
    <source>
        <dbReference type="ARBA" id="ARBA00004496"/>
    </source>
</evidence>
<dbReference type="PANTHER" id="PTHR12472">
    <property type="entry name" value="RAB3-GAP REGULATORY DOMAIN"/>
    <property type="match status" value="1"/>
</dbReference>
<protein>
    <recommendedName>
        <fullName evidence="10">Rab3 GTPase-activating protein non-catalytic subunit</fullName>
    </recommendedName>
</protein>
<dbReference type="InterPro" id="IPR029257">
    <property type="entry name" value="RAB3GAP2_C"/>
</dbReference>
<keyword evidence="4" id="KW-0963">Cytoplasm</keyword>
<dbReference type="EMBL" id="JARBDR010000657">
    <property type="protein sequence ID" value="KAJ8309001.1"/>
    <property type="molecule type" value="Genomic_DNA"/>
</dbReference>
<dbReference type="Proteomes" id="UP001217089">
    <property type="component" value="Unassembled WGS sequence"/>
</dbReference>
<feature type="domain" description="Rab3-GAP regulatory subunit N-terminal" evidence="6">
    <location>
        <begin position="1"/>
        <end position="113"/>
    </location>
</feature>
<keyword evidence="3" id="KW-0343">GTPase activation</keyword>
<evidence type="ECO:0000256" key="5">
    <source>
        <dbReference type="SAM" id="Coils"/>
    </source>
</evidence>
<name>A0ABQ9EXF1_TEGGR</name>
<gene>
    <name evidence="8" type="ORF">KUTeg_013875</name>
</gene>
<dbReference type="PANTHER" id="PTHR12472:SF0">
    <property type="entry name" value="RAB3 GTPASE-ACTIVATING PROTEIN NON-CATALYTIC SUBUNIT"/>
    <property type="match status" value="1"/>
</dbReference>
<comment type="subcellular location">
    <subcellularLocation>
        <location evidence="1">Cytoplasm</location>
    </subcellularLocation>
</comment>
<dbReference type="InterPro" id="IPR032839">
    <property type="entry name" value="RAB3GAP_N"/>
</dbReference>
<evidence type="ECO:0000256" key="2">
    <source>
        <dbReference type="ARBA" id="ARBA00008153"/>
    </source>
</evidence>
<evidence type="ECO:0000313" key="9">
    <source>
        <dbReference type="Proteomes" id="UP001217089"/>
    </source>
</evidence>
<evidence type="ECO:0000256" key="4">
    <source>
        <dbReference type="ARBA" id="ARBA00022490"/>
    </source>
</evidence>
<evidence type="ECO:0000313" key="8">
    <source>
        <dbReference type="EMBL" id="KAJ8309001.1"/>
    </source>
</evidence>
<accession>A0ABQ9EXF1</accession>
<dbReference type="InterPro" id="IPR026059">
    <property type="entry name" value="Rab3GAP2"/>
</dbReference>